<evidence type="ECO:0000313" key="4">
    <source>
        <dbReference type="Proteomes" id="UP000004310"/>
    </source>
</evidence>
<dbReference type="Proteomes" id="UP000004310">
    <property type="component" value="Unassembled WGS sequence"/>
</dbReference>
<dbReference type="HOGENOM" id="CLU_170331_0_0_5"/>
<sequence length="105" mass="11495">MFRKTILSTVAAVVLATSAVSVSATSASAGKRERDIAIAVGIGVLAGVLGAKASQNRGYHPRQNYYKRSGGRHIDSHDDNECFDKPIRKWRYGQKVIVGYRTICR</sequence>
<dbReference type="EMBL" id="AATP01000002">
    <property type="protein sequence ID" value="EAU41880.1"/>
    <property type="molecule type" value="Genomic_DNA"/>
</dbReference>
<evidence type="ECO:0000256" key="2">
    <source>
        <dbReference type="SAM" id="SignalP"/>
    </source>
</evidence>
<proteinExistence type="predicted"/>
<evidence type="ECO:0000256" key="1">
    <source>
        <dbReference type="SAM" id="Phobius"/>
    </source>
</evidence>
<reference evidence="3 4" key="1">
    <citation type="journal article" date="2010" name="J. Bacteriol.">
        <title>Genome sequence of Fulvimarina pelagi HTCC2506T, a Mn(II)-oxidizing alphaproteobacterium possessing an aerobic anoxygenic photosynthetic gene cluster and Xanthorhodopsin.</title>
        <authorList>
            <person name="Kang I."/>
            <person name="Oh H.M."/>
            <person name="Lim S.I."/>
            <person name="Ferriera S."/>
            <person name="Giovannoni S.J."/>
            <person name="Cho J.C."/>
        </authorList>
    </citation>
    <scope>NUCLEOTIDE SEQUENCE [LARGE SCALE GENOMIC DNA]</scope>
    <source>
        <strain evidence="3 4">HTCC2506</strain>
    </source>
</reference>
<name>Q0G3F1_9HYPH</name>
<keyword evidence="1" id="KW-0472">Membrane</keyword>
<keyword evidence="2" id="KW-0732">Signal</keyword>
<organism evidence="3 4">
    <name type="scientific">Fulvimarina pelagi HTCC2506</name>
    <dbReference type="NCBI Taxonomy" id="314231"/>
    <lineage>
        <taxon>Bacteria</taxon>
        <taxon>Pseudomonadati</taxon>
        <taxon>Pseudomonadota</taxon>
        <taxon>Alphaproteobacteria</taxon>
        <taxon>Hyphomicrobiales</taxon>
        <taxon>Aurantimonadaceae</taxon>
        <taxon>Fulvimarina</taxon>
    </lineage>
</organism>
<feature type="chain" id="PRO_5004172188" evidence="2">
    <location>
        <begin position="30"/>
        <end position="105"/>
    </location>
</feature>
<feature type="transmembrane region" description="Helical" evidence="1">
    <location>
        <begin position="36"/>
        <end position="53"/>
    </location>
</feature>
<protein>
    <submittedName>
        <fullName evidence="3">Cobyric acid synthase</fullName>
    </submittedName>
</protein>
<keyword evidence="1" id="KW-0812">Transmembrane</keyword>
<keyword evidence="1" id="KW-1133">Transmembrane helix</keyword>
<dbReference type="STRING" id="217511.GCA_001463845_02765"/>
<feature type="signal peptide" evidence="2">
    <location>
        <begin position="1"/>
        <end position="29"/>
    </location>
</feature>
<evidence type="ECO:0000313" key="3">
    <source>
        <dbReference type="EMBL" id="EAU41880.1"/>
    </source>
</evidence>
<dbReference type="RefSeq" id="WP_007068253.1">
    <property type="nucleotide sequence ID" value="NZ_DS022272.1"/>
</dbReference>
<gene>
    <name evidence="3" type="ORF">FP2506_15644</name>
</gene>
<keyword evidence="4" id="KW-1185">Reference proteome</keyword>
<comment type="caution">
    <text evidence="3">The sequence shown here is derived from an EMBL/GenBank/DDBJ whole genome shotgun (WGS) entry which is preliminary data.</text>
</comment>
<accession>Q0G3F1</accession>
<dbReference type="AlphaFoldDB" id="Q0G3F1"/>